<evidence type="ECO:0008006" key="4">
    <source>
        <dbReference type="Google" id="ProtNLM"/>
    </source>
</evidence>
<evidence type="ECO:0000313" key="2">
    <source>
        <dbReference type="EMBL" id="RDX79655.1"/>
    </source>
</evidence>
<sequence length="193" mass="22872">MGETSKYWENYSPKSKQIMKYMMRLEETLERLWREHKEGLDLVKKDTQSVNAKVEALSREKEGENEASLHESERSHDEGHMSVHSLSSRWTKFLSALITKFLYGKIPPFLGDCKLNSYLNWELKCFDYHERMKVRLVTLVGWNQVQGDIRRMGKALCDSWTELKRLIRKRFVPSYYTKTFTTSFKGYTKGPRV</sequence>
<organism evidence="2 3">
    <name type="scientific">Mucuna pruriens</name>
    <name type="common">Velvet bean</name>
    <name type="synonym">Dolichos pruriens</name>
    <dbReference type="NCBI Taxonomy" id="157652"/>
    <lineage>
        <taxon>Eukaryota</taxon>
        <taxon>Viridiplantae</taxon>
        <taxon>Streptophyta</taxon>
        <taxon>Embryophyta</taxon>
        <taxon>Tracheophyta</taxon>
        <taxon>Spermatophyta</taxon>
        <taxon>Magnoliopsida</taxon>
        <taxon>eudicotyledons</taxon>
        <taxon>Gunneridae</taxon>
        <taxon>Pentapetalae</taxon>
        <taxon>rosids</taxon>
        <taxon>fabids</taxon>
        <taxon>Fabales</taxon>
        <taxon>Fabaceae</taxon>
        <taxon>Papilionoideae</taxon>
        <taxon>50 kb inversion clade</taxon>
        <taxon>NPAAA clade</taxon>
        <taxon>indigoferoid/millettioid clade</taxon>
        <taxon>Phaseoleae</taxon>
        <taxon>Mucuna</taxon>
    </lineage>
</organism>
<proteinExistence type="predicted"/>
<comment type="caution">
    <text evidence="2">The sequence shown here is derived from an EMBL/GenBank/DDBJ whole genome shotgun (WGS) entry which is preliminary data.</text>
</comment>
<name>A0A371FMT3_MUCPR</name>
<dbReference type="EMBL" id="QJKJ01008471">
    <property type="protein sequence ID" value="RDX79655.1"/>
    <property type="molecule type" value="Genomic_DNA"/>
</dbReference>
<gene>
    <name evidence="2" type="ORF">CR513_39899</name>
</gene>
<protein>
    <recommendedName>
        <fullName evidence="4">Retrotransposon gag domain-containing protein</fullName>
    </recommendedName>
</protein>
<dbReference type="OrthoDB" id="695705at2759"/>
<feature type="non-terminal residue" evidence="2">
    <location>
        <position position="1"/>
    </location>
</feature>
<evidence type="ECO:0000256" key="1">
    <source>
        <dbReference type="SAM" id="MobiDB-lite"/>
    </source>
</evidence>
<dbReference type="Proteomes" id="UP000257109">
    <property type="component" value="Unassembled WGS sequence"/>
</dbReference>
<evidence type="ECO:0000313" key="3">
    <source>
        <dbReference type="Proteomes" id="UP000257109"/>
    </source>
</evidence>
<dbReference type="AlphaFoldDB" id="A0A371FMT3"/>
<keyword evidence="3" id="KW-1185">Reference proteome</keyword>
<feature type="region of interest" description="Disordered" evidence="1">
    <location>
        <begin position="56"/>
        <end position="80"/>
    </location>
</feature>
<reference evidence="2" key="1">
    <citation type="submission" date="2018-05" db="EMBL/GenBank/DDBJ databases">
        <title>Draft genome of Mucuna pruriens seed.</title>
        <authorList>
            <person name="Nnadi N.E."/>
            <person name="Vos R."/>
            <person name="Hasami M.H."/>
            <person name="Devisetty U.K."/>
            <person name="Aguiy J.C."/>
        </authorList>
    </citation>
    <scope>NUCLEOTIDE SEQUENCE [LARGE SCALE GENOMIC DNA]</scope>
    <source>
        <strain evidence="2">JCA_2017</strain>
    </source>
</reference>
<accession>A0A371FMT3</accession>